<sequence length="819" mass="88900">MGLNSQFTPEQDAHISSFFPAWEATVGKKEATQWKKNTVAEILDSPLFKGKLSDEVEPKKWEERINQKFRNHKRTHQEKTGGLATGAVSNPTDSEGVNPAASSKSFFNRPTLTRKRLFEIEQKDSIIATADAAQMASGAKRSLGFYQPAKKAMWDALSEEQQDDYELRAHQLKNDVGINQKALMACVWGDMDELVKSDTLMSGVFSVHSDPEAPQFQNHHSRYEREVKIPYDAYLNEFLPAQTIRTPEFSIPADEDGTPIFPALDIDATAPAALLKFLRLFFEKLWHHCRPSDVDFTWEKAAAHYNKTEFSLPVALELVGSVLGAAKIIQLAQYLIDHRDQARFVFEASGGGVEGDDEQDKPKDVEDTVEKPKDVEDMVEKPKDVEEPVEEPKEDSAAAPSPTGRRGKGGKGKGAGGRGGKAGKAAGSKTNEPVEVKDTTAAGVSKKRKRAPNAKDESEDQSGEPLKKKKKKRGEVPLNEAASVERPRRAPKPRTAPDATPPRAAPAAAGGVKRKYRGFAIIDAEGRDTGVYLDQETSTLSCACCAYTDCPSWPPKSLAPAMPNDSGPLLEYRLSAFSGFYIRWDALPHLLKSLAPAMPNEAGAAARVPVIPLCGILSQDPLSRLLVLSGAPDPALVVGRNTSGGTLNSRLLSYDRSRILSRASLCIPARQTPRSSSAAILLADPLSRLLVLSGAPDPALVVGRNTSGGTLKSQLLSYDRSRILSRASLWFPARQRPRSSSAGVLLADALSRLLVLSGVPDPVLVVGRCTSGGSLKSRLLSNDRSSQEALSRLLVLSCGSDAERVGRRFSTGYPPFSGF</sequence>
<protein>
    <submittedName>
        <fullName evidence="2">Uncharacterized protein</fullName>
    </submittedName>
</protein>
<dbReference type="EMBL" id="JARJLG010000146">
    <property type="protein sequence ID" value="KAJ7737006.1"/>
    <property type="molecule type" value="Genomic_DNA"/>
</dbReference>
<proteinExistence type="predicted"/>
<feature type="compositionally biased region" description="Gly residues" evidence="1">
    <location>
        <begin position="412"/>
        <end position="422"/>
    </location>
</feature>
<dbReference type="Proteomes" id="UP001215280">
    <property type="component" value="Unassembled WGS sequence"/>
</dbReference>
<dbReference type="AlphaFoldDB" id="A0AAD7MXM0"/>
<evidence type="ECO:0000256" key="1">
    <source>
        <dbReference type="SAM" id="MobiDB-lite"/>
    </source>
</evidence>
<reference evidence="2" key="1">
    <citation type="submission" date="2023-03" db="EMBL/GenBank/DDBJ databases">
        <title>Massive genome expansion in bonnet fungi (Mycena s.s.) driven by repeated elements and novel gene families across ecological guilds.</title>
        <authorList>
            <consortium name="Lawrence Berkeley National Laboratory"/>
            <person name="Harder C.B."/>
            <person name="Miyauchi S."/>
            <person name="Viragh M."/>
            <person name="Kuo A."/>
            <person name="Thoen E."/>
            <person name="Andreopoulos B."/>
            <person name="Lu D."/>
            <person name="Skrede I."/>
            <person name="Drula E."/>
            <person name="Henrissat B."/>
            <person name="Morin E."/>
            <person name="Kohler A."/>
            <person name="Barry K."/>
            <person name="LaButti K."/>
            <person name="Morin E."/>
            <person name="Salamov A."/>
            <person name="Lipzen A."/>
            <person name="Mereny Z."/>
            <person name="Hegedus B."/>
            <person name="Baldrian P."/>
            <person name="Stursova M."/>
            <person name="Weitz H."/>
            <person name="Taylor A."/>
            <person name="Grigoriev I.V."/>
            <person name="Nagy L.G."/>
            <person name="Martin F."/>
            <person name="Kauserud H."/>
        </authorList>
    </citation>
    <scope>NUCLEOTIDE SEQUENCE</scope>
    <source>
        <strain evidence="2">CBHHK188m</strain>
    </source>
</reference>
<feature type="compositionally biased region" description="Polar residues" evidence="1">
    <location>
        <begin position="87"/>
        <end position="104"/>
    </location>
</feature>
<feature type="region of interest" description="Disordered" evidence="1">
    <location>
        <begin position="348"/>
        <end position="510"/>
    </location>
</feature>
<keyword evidence="3" id="KW-1185">Reference proteome</keyword>
<organism evidence="2 3">
    <name type="scientific">Mycena maculata</name>
    <dbReference type="NCBI Taxonomy" id="230809"/>
    <lineage>
        <taxon>Eukaryota</taxon>
        <taxon>Fungi</taxon>
        <taxon>Dikarya</taxon>
        <taxon>Basidiomycota</taxon>
        <taxon>Agaricomycotina</taxon>
        <taxon>Agaricomycetes</taxon>
        <taxon>Agaricomycetidae</taxon>
        <taxon>Agaricales</taxon>
        <taxon>Marasmiineae</taxon>
        <taxon>Mycenaceae</taxon>
        <taxon>Mycena</taxon>
    </lineage>
</organism>
<feature type="region of interest" description="Disordered" evidence="1">
    <location>
        <begin position="70"/>
        <end position="104"/>
    </location>
</feature>
<evidence type="ECO:0000313" key="2">
    <source>
        <dbReference type="EMBL" id="KAJ7737006.1"/>
    </source>
</evidence>
<accession>A0AAD7MXM0</accession>
<name>A0AAD7MXM0_9AGAR</name>
<feature type="compositionally biased region" description="Basic and acidic residues" evidence="1">
    <location>
        <begin position="360"/>
        <end position="396"/>
    </location>
</feature>
<gene>
    <name evidence="2" type="ORF">DFH07DRAFT_966696</name>
</gene>
<evidence type="ECO:0000313" key="3">
    <source>
        <dbReference type="Proteomes" id="UP001215280"/>
    </source>
</evidence>
<comment type="caution">
    <text evidence="2">The sequence shown here is derived from an EMBL/GenBank/DDBJ whole genome shotgun (WGS) entry which is preliminary data.</text>
</comment>